<accession>A0A2S9H0L4</accession>
<proteinExistence type="predicted"/>
<dbReference type="InterPro" id="IPR014266">
    <property type="entry name" value="PEP-CTERM_TPR_PrsT"/>
</dbReference>
<dbReference type="Pfam" id="PF13432">
    <property type="entry name" value="TPR_16"/>
    <property type="match status" value="2"/>
</dbReference>
<reference evidence="2 3" key="1">
    <citation type="submission" date="2018-02" db="EMBL/GenBank/DDBJ databases">
        <title>Solimicrobium silvestre gen. nov., sp. nov., isolated from alpine forest soil.</title>
        <authorList>
            <person name="Margesin R."/>
            <person name="Albuquerque L."/>
            <person name="Zhang D.-C."/>
            <person name="Froufe H.J.C."/>
            <person name="Severino R."/>
            <person name="Roxo I."/>
            <person name="Egas C."/>
            <person name="Da Costa M.S."/>
        </authorList>
    </citation>
    <scope>NUCLEOTIDE SEQUENCE [LARGE SCALE GENOMIC DNA]</scope>
    <source>
        <strain evidence="2 3">S20-91</strain>
    </source>
</reference>
<feature type="repeat" description="TPR" evidence="1">
    <location>
        <begin position="648"/>
        <end position="681"/>
    </location>
</feature>
<dbReference type="NCBIfam" id="TIGR02917">
    <property type="entry name" value="PEP_TPR_lipo"/>
    <property type="match status" value="1"/>
</dbReference>
<dbReference type="Pfam" id="PF13181">
    <property type="entry name" value="TPR_8"/>
    <property type="match status" value="3"/>
</dbReference>
<dbReference type="InterPro" id="IPR011990">
    <property type="entry name" value="TPR-like_helical_dom_sf"/>
</dbReference>
<dbReference type="Pfam" id="PF14559">
    <property type="entry name" value="TPR_19"/>
    <property type="match status" value="2"/>
</dbReference>
<organism evidence="2 3">
    <name type="scientific">Solimicrobium silvestre</name>
    <dbReference type="NCBI Taxonomy" id="2099400"/>
    <lineage>
        <taxon>Bacteria</taxon>
        <taxon>Pseudomonadati</taxon>
        <taxon>Pseudomonadota</taxon>
        <taxon>Betaproteobacteria</taxon>
        <taxon>Burkholderiales</taxon>
        <taxon>Oxalobacteraceae</taxon>
        <taxon>Solimicrobium</taxon>
    </lineage>
</organism>
<dbReference type="PANTHER" id="PTHR12558:SF13">
    <property type="entry name" value="CELL DIVISION CYCLE PROTEIN 27 HOMOLOG"/>
    <property type="match status" value="1"/>
</dbReference>
<dbReference type="InterPro" id="IPR019734">
    <property type="entry name" value="TPR_rpt"/>
</dbReference>
<dbReference type="SUPFAM" id="SSF48452">
    <property type="entry name" value="TPR-like"/>
    <property type="match status" value="4"/>
</dbReference>
<comment type="caution">
    <text evidence="2">The sequence shown here is derived from an EMBL/GenBank/DDBJ whole genome shotgun (WGS) entry which is preliminary data.</text>
</comment>
<evidence type="ECO:0000256" key="1">
    <source>
        <dbReference type="PROSITE-ProRule" id="PRU00339"/>
    </source>
</evidence>
<dbReference type="EMBL" id="PUGF01000007">
    <property type="protein sequence ID" value="PRC93525.1"/>
    <property type="molecule type" value="Genomic_DNA"/>
</dbReference>
<dbReference type="OrthoDB" id="5290951at2"/>
<feature type="repeat" description="TPR" evidence="1">
    <location>
        <begin position="373"/>
        <end position="406"/>
    </location>
</feature>
<dbReference type="Proteomes" id="UP000237839">
    <property type="component" value="Unassembled WGS sequence"/>
</dbReference>
<dbReference type="SUPFAM" id="SSF81901">
    <property type="entry name" value="HCP-like"/>
    <property type="match status" value="1"/>
</dbReference>
<feature type="repeat" description="TPR" evidence="1">
    <location>
        <begin position="33"/>
        <end position="66"/>
    </location>
</feature>
<evidence type="ECO:0000313" key="2">
    <source>
        <dbReference type="EMBL" id="PRC93525.1"/>
    </source>
</evidence>
<feature type="repeat" description="TPR" evidence="1">
    <location>
        <begin position="478"/>
        <end position="511"/>
    </location>
</feature>
<dbReference type="PANTHER" id="PTHR12558">
    <property type="entry name" value="CELL DIVISION CYCLE 16,23,27"/>
    <property type="match status" value="1"/>
</dbReference>
<sequence>MSLNRIVQTSAKVLPVALLLIFGLTACNKFRSAEKFIADAKSYEQKGDHKAAVIQLKNALQKDPNNSSARLLLGTIYIETGEAASAENELRKAASLGVKKDQVLPLLAKSLLLQSQFKKVLSETDQATNLNADPDMLTMRGNALLGLRQYSEAKDAYELALKAQADYPAALIGLSKQAYFEKDIAGANKYADLATSKNSKSIEAWIFKGDLLRMQSQPDLALLAYGEALKLQADNSTALIEKANVEISMKKFAEAQADILAAKKANPGNLVAIYTQALLDFSQGKNKEALESLQQVQKSAPKYMPAILLTGAVQFALGSTKQSEVYLQKYLEGNPGSVYAQKMLAASQLKNGQADKALETLDATLKDDSIQDNQLFAIAGDAATRTRNYTKANEYFEKAIALAPENANYHSALAVSKLSMGDNDRAISELETATTLNNKSSSSSKSGVLLVMTYMHLQDFDKALTTIKALEKDQPENPMLKNLTGGIYLNKNDKANARANFEKALALQPTYFPASFNLASMDIREKKFDEAKKRIMSMLSKDNKNLQVNLALAGLAQLQGNKEETKKWLEKAHEEHPESLQAAQILITYYLGTQDKQKALTMAKNLQTSNPENRGYLNLLAQTQEMADDKQGAVASFTMLAALRPNSPDEQFRVAVAYISIGKETEAIDALKKTLRLDPKFLKAQIAMAGIQTKHGDFELALQFAQQVQKQSPKGPEGYVMEGDILMAKKKPELAVKAYETAYNLSKHGPMLVKLHYALVQNGKDKEADAKVLQWLKDNPTDLSTRLYLAIYWLGSQKSKLPAIEQFQIILKNDPNNLVALNNLAWAYDQEKNPQALQYAEKSYQIAAGNPQILDTYGWILVEKGEVARGLPMLQQAAKIIPAESEVRYHLAFALAKSGEKDKARKELEQITAGKDFPNMKEAKSLLVQMSL</sequence>
<protein>
    <submittedName>
        <fullName evidence="2">Putative PEP-CTERM system TPR-repeat lipoprotein</fullName>
    </submittedName>
</protein>
<evidence type="ECO:0000313" key="3">
    <source>
        <dbReference type="Proteomes" id="UP000237839"/>
    </source>
</evidence>
<gene>
    <name evidence="2" type="ORF">S2091_1912</name>
</gene>
<dbReference type="SMART" id="SM00028">
    <property type="entry name" value="TPR"/>
    <property type="match status" value="16"/>
</dbReference>
<dbReference type="Gene3D" id="1.25.40.10">
    <property type="entry name" value="Tetratricopeptide repeat domain"/>
    <property type="match status" value="6"/>
</dbReference>
<dbReference type="PROSITE" id="PS51257">
    <property type="entry name" value="PROKAR_LIPOPROTEIN"/>
    <property type="match status" value="1"/>
</dbReference>
<name>A0A2S9H0L4_9BURK</name>
<keyword evidence="2" id="KW-0449">Lipoprotein</keyword>
<dbReference type="AlphaFoldDB" id="A0A2S9H0L4"/>
<keyword evidence="1" id="KW-0802">TPR repeat</keyword>
<dbReference type="PROSITE" id="PS50005">
    <property type="entry name" value="TPR"/>
    <property type="match status" value="4"/>
</dbReference>
<keyword evidence="3" id="KW-1185">Reference proteome</keyword>